<gene>
    <name evidence="8" type="ORF">BT63DRAFT_442079</name>
</gene>
<dbReference type="Pfam" id="PF17777">
    <property type="entry name" value="RL10P_insert"/>
    <property type="match status" value="1"/>
</dbReference>
<dbReference type="FunFam" id="3.90.105.20:FF:000003">
    <property type="entry name" value="Ribosome assembly factor mrt4"/>
    <property type="match status" value="1"/>
</dbReference>
<dbReference type="InterPro" id="IPR043141">
    <property type="entry name" value="Ribosomal_uL10-like_sf"/>
</dbReference>
<dbReference type="InterPro" id="IPR001790">
    <property type="entry name" value="Ribosomal_uL10"/>
</dbReference>
<evidence type="ECO:0000256" key="6">
    <source>
        <dbReference type="RuleBase" id="RU364039"/>
    </source>
</evidence>
<comment type="function">
    <text evidence="1 6">Component of the ribosome assembly machinery. Nuclear paralog of the ribosomal protein P0, it binds pre-60S subunits at an early stage of assembly in the nucleolus, and is replaced by P0 in cytoplasmic pre-60S subunits and mature 80S ribosomes.</text>
</comment>
<dbReference type="AlphaFoldDB" id="A0A6A6U666"/>
<comment type="subunit">
    <text evidence="3 6">Associates with the pre-60S ribosomal particle.</text>
</comment>
<dbReference type="Gene3D" id="3.30.70.1730">
    <property type="match status" value="1"/>
</dbReference>
<dbReference type="InterPro" id="IPR033867">
    <property type="entry name" value="Mrt4"/>
</dbReference>
<dbReference type="FunFam" id="3.30.70.1730:FF:000005">
    <property type="entry name" value="Ribosome assembly factor mrt4"/>
    <property type="match status" value="1"/>
</dbReference>
<dbReference type="GO" id="GO:0006364">
    <property type="term" value="P:rRNA processing"/>
    <property type="evidence" value="ECO:0007669"/>
    <property type="project" value="TreeGrafter"/>
</dbReference>
<evidence type="ECO:0000313" key="9">
    <source>
        <dbReference type="Proteomes" id="UP000799302"/>
    </source>
</evidence>
<dbReference type="Pfam" id="PF00466">
    <property type="entry name" value="Ribosomal_L10"/>
    <property type="match status" value="1"/>
</dbReference>
<dbReference type="GO" id="GO:0000027">
    <property type="term" value="P:ribosomal large subunit assembly"/>
    <property type="evidence" value="ECO:0007669"/>
    <property type="project" value="InterPro"/>
</dbReference>
<dbReference type="Gene3D" id="3.90.105.20">
    <property type="match status" value="1"/>
</dbReference>
<dbReference type="PANTHER" id="PTHR45841">
    <property type="entry name" value="MRNA TURNOVER PROTEIN 4 MRTO4"/>
    <property type="match status" value="1"/>
</dbReference>
<feature type="domain" description="Large ribosomal subunit protein uL10-like insertion" evidence="7">
    <location>
        <begin position="125"/>
        <end position="207"/>
    </location>
</feature>
<reference evidence="8" key="1">
    <citation type="journal article" date="2020" name="Stud. Mycol.">
        <title>101 Dothideomycetes genomes: a test case for predicting lifestyles and emergence of pathogens.</title>
        <authorList>
            <person name="Haridas S."/>
            <person name="Albert R."/>
            <person name="Binder M."/>
            <person name="Bloem J."/>
            <person name="Labutti K."/>
            <person name="Salamov A."/>
            <person name="Andreopoulos B."/>
            <person name="Baker S."/>
            <person name="Barry K."/>
            <person name="Bills G."/>
            <person name="Bluhm B."/>
            <person name="Cannon C."/>
            <person name="Castanera R."/>
            <person name="Culley D."/>
            <person name="Daum C."/>
            <person name="Ezra D."/>
            <person name="Gonzalez J."/>
            <person name="Henrissat B."/>
            <person name="Kuo A."/>
            <person name="Liang C."/>
            <person name="Lipzen A."/>
            <person name="Lutzoni F."/>
            <person name="Magnuson J."/>
            <person name="Mondo S."/>
            <person name="Nolan M."/>
            <person name="Ohm R."/>
            <person name="Pangilinan J."/>
            <person name="Park H.-J."/>
            <person name="Ramirez L."/>
            <person name="Alfaro M."/>
            <person name="Sun H."/>
            <person name="Tritt A."/>
            <person name="Yoshinaga Y."/>
            <person name="Zwiers L.-H."/>
            <person name="Turgeon B."/>
            <person name="Goodwin S."/>
            <person name="Spatafora J."/>
            <person name="Crous P."/>
            <person name="Grigoriev I."/>
        </authorList>
    </citation>
    <scope>NUCLEOTIDE SEQUENCE</scope>
    <source>
        <strain evidence="8">CBS 115976</strain>
    </source>
</reference>
<evidence type="ECO:0000259" key="7">
    <source>
        <dbReference type="Pfam" id="PF17777"/>
    </source>
</evidence>
<evidence type="ECO:0000256" key="2">
    <source>
        <dbReference type="ARBA" id="ARBA00008889"/>
    </source>
</evidence>
<dbReference type="PANTHER" id="PTHR45841:SF1">
    <property type="entry name" value="MRNA TURNOVER PROTEIN 4 HOMOLOG"/>
    <property type="match status" value="1"/>
</dbReference>
<evidence type="ECO:0000256" key="3">
    <source>
        <dbReference type="ARBA" id="ARBA00011117"/>
    </source>
</evidence>
<dbReference type="GO" id="GO:0003723">
    <property type="term" value="F:RNA binding"/>
    <property type="evidence" value="ECO:0007669"/>
    <property type="project" value="TreeGrafter"/>
</dbReference>
<evidence type="ECO:0000256" key="5">
    <source>
        <dbReference type="ARBA" id="ARBA00023242"/>
    </source>
</evidence>
<dbReference type="GO" id="GO:0030687">
    <property type="term" value="C:preribosome, large subunit precursor"/>
    <property type="evidence" value="ECO:0007669"/>
    <property type="project" value="TreeGrafter"/>
</dbReference>
<dbReference type="Proteomes" id="UP000799302">
    <property type="component" value="Unassembled WGS sequence"/>
</dbReference>
<evidence type="ECO:0000313" key="8">
    <source>
        <dbReference type="EMBL" id="KAF2667071.1"/>
    </source>
</evidence>
<dbReference type="InterPro" id="IPR051742">
    <property type="entry name" value="Ribosome_Assembly_uL10"/>
</dbReference>
<dbReference type="EMBL" id="MU004238">
    <property type="protein sequence ID" value="KAF2667071.1"/>
    <property type="molecule type" value="Genomic_DNA"/>
</dbReference>
<dbReference type="GO" id="GO:0005730">
    <property type="term" value="C:nucleolus"/>
    <property type="evidence" value="ECO:0007669"/>
    <property type="project" value="UniProtKB-SubCell"/>
</dbReference>
<sequence length="239" mass="26682">MPKSRRAKVVHLSKVEKKGKELSEKLYNGVREAADEYPFVFVFQVENMRNNYLKEVRTEFSDSRIFFGKTKVMAKSLGSDPETEYLPGLATLTPHMRGDIGLLFTARPPADVLAYFSTYAQTDFARAGVAATHTFTVPAGIVYSRGGEVPSDQDVPVPHSVETTLRKWGMPTKMDKGKVVLDNEYVVCKEGQVLDSHQTSLLKMFGVAMAEFRIRVVAYWIAAEGKTTVVESEGEAMRD</sequence>
<evidence type="ECO:0000256" key="4">
    <source>
        <dbReference type="ARBA" id="ARBA00022490"/>
    </source>
</evidence>
<dbReference type="CDD" id="cd05796">
    <property type="entry name" value="Ribosomal_P0_like"/>
    <property type="match status" value="1"/>
</dbReference>
<comment type="similarity">
    <text evidence="2 6">Belongs to the universal ribosomal protein uL10 family.</text>
</comment>
<proteinExistence type="inferred from homology"/>
<organism evidence="8 9">
    <name type="scientific">Microthyrium microscopicum</name>
    <dbReference type="NCBI Taxonomy" id="703497"/>
    <lineage>
        <taxon>Eukaryota</taxon>
        <taxon>Fungi</taxon>
        <taxon>Dikarya</taxon>
        <taxon>Ascomycota</taxon>
        <taxon>Pezizomycotina</taxon>
        <taxon>Dothideomycetes</taxon>
        <taxon>Dothideomycetes incertae sedis</taxon>
        <taxon>Microthyriales</taxon>
        <taxon>Microthyriaceae</taxon>
        <taxon>Microthyrium</taxon>
    </lineage>
</organism>
<dbReference type="SUPFAM" id="SSF160369">
    <property type="entry name" value="Ribosomal protein L10-like"/>
    <property type="match status" value="1"/>
</dbReference>
<accession>A0A6A6U666</accession>
<dbReference type="GO" id="GO:0000956">
    <property type="term" value="P:nuclear-transcribed mRNA catabolic process"/>
    <property type="evidence" value="ECO:0007669"/>
    <property type="project" value="TreeGrafter"/>
</dbReference>
<keyword evidence="9" id="KW-1185">Reference proteome</keyword>
<dbReference type="GO" id="GO:0005737">
    <property type="term" value="C:cytoplasm"/>
    <property type="evidence" value="ECO:0007669"/>
    <property type="project" value="UniProtKB-SubCell"/>
</dbReference>
<keyword evidence="4 6" id="KW-0963">Cytoplasm</keyword>
<comment type="subcellular location">
    <subcellularLocation>
        <location evidence="6">Cytoplasm</location>
    </subcellularLocation>
    <subcellularLocation>
        <location evidence="6">Nucleus</location>
        <location evidence="6">Nucleolus</location>
    </subcellularLocation>
</comment>
<keyword evidence="6" id="KW-0690">Ribosome biogenesis</keyword>
<keyword evidence="5 6" id="KW-0539">Nucleus</keyword>
<dbReference type="InterPro" id="IPR043164">
    <property type="entry name" value="Ribosomal_uL10-like_insert_sf"/>
</dbReference>
<dbReference type="InterPro" id="IPR040637">
    <property type="entry name" value="Ribosomal_uL10-like_insert"/>
</dbReference>
<dbReference type="OrthoDB" id="10262308at2759"/>
<protein>
    <recommendedName>
        <fullName evidence="6">Ribosome assembly factor mrt4</fullName>
    </recommendedName>
</protein>
<evidence type="ECO:0000256" key="1">
    <source>
        <dbReference type="ARBA" id="ARBA00004046"/>
    </source>
</evidence>
<name>A0A6A6U666_9PEZI</name>